<keyword evidence="1" id="KW-0732">Signal</keyword>
<evidence type="ECO:0000313" key="2">
    <source>
        <dbReference type="EMBL" id="BBZ12549.1"/>
    </source>
</evidence>
<feature type="signal peptide" evidence="1">
    <location>
        <begin position="1"/>
        <end position="29"/>
    </location>
</feature>
<dbReference type="Proteomes" id="UP000192441">
    <property type="component" value="Unassembled WGS sequence"/>
</dbReference>
<dbReference type="EMBL" id="MVHM01000014">
    <property type="protein sequence ID" value="ORA34763.1"/>
    <property type="molecule type" value="Genomic_DNA"/>
</dbReference>
<evidence type="ECO:0000313" key="4">
    <source>
        <dbReference type="Proteomes" id="UP000192441"/>
    </source>
</evidence>
<dbReference type="Proteomes" id="UP000467379">
    <property type="component" value="Chromosome"/>
</dbReference>
<dbReference type="AlphaFoldDB" id="A0A7I7W4Q4"/>
<dbReference type="RefSeq" id="WP_083133040.1">
    <property type="nucleotide sequence ID" value="NZ_AP022606.1"/>
</dbReference>
<reference evidence="2 5" key="2">
    <citation type="journal article" date="2019" name="Emerg. Microbes Infect.">
        <title>Comprehensive subspecies identification of 175 nontuberculous mycobacteria species based on 7547 genomic profiles.</title>
        <authorList>
            <person name="Matsumoto Y."/>
            <person name="Kinjo T."/>
            <person name="Motooka D."/>
            <person name="Nabeya D."/>
            <person name="Jung N."/>
            <person name="Uechi K."/>
            <person name="Horii T."/>
            <person name="Iida T."/>
            <person name="Fujita J."/>
            <person name="Nakamura S."/>
        </authorList>
    </citation>
    <scope>NUCLEOTIDE SEQUENCE [LARGE SCALE GENOMIC DNA]</scope>
    <source>
        <strain evidence="2 5">JCM 12687</strain>
    </source>
</reference>
<feature type="chain" id="PRO_5044657972" description="Secreted protein" evidence="1">
    <location>
        <begin position="30"/>
        <end position="98"/>
    </location>
</feature>
<reference evidence="2" key="3">
    <citation type="submission" date="2020-02" db="EMBL/GenBank/DDBJ databases">
        <authorList>
            <person name="Matsumoto Y."/>
            <person name="Motooka D."/>
            <person name="Nakamura S."/>
        </authorList>
    </citation>
    <scope>NUCLEOTIDE SEQUENCE</scope>
    <source>
        <strain evidence="2">JCM 12687</strain>
    </source>
</reference>
<evidence type="ECO:0000313" key="3">
    <source>
        <dbReference type="EMBL" id="ORA34763.1"/>
    </source>
</evidence>
<gene>
    <name evidence="3" type="ORF">BST20_19485</name>
    <name evidence="2" type="ORF">MBRA_27440</name>
</gene>
<evidence type="ECO:0008006" key="6">
    <source>
        <dbReference type="Google" id="ProtNLM"/>
    </source>
</evidence>
<protein>
    <recommendedName>
        <fullName evidence="6">Secreted protein</fullName>
    </recommendedName>
</protein>
<keyword evidence="5" id="KW-1185">Reference proteome</keyword>
<evidence type="ECO:0000313" key="5">
    <source>
        <dbReference type="Proteomes" id="UP000467379"/>
    </source>
</evidence>
<organism evidence="3 4">
    <name type="scientific">Mycobacterium branderi</name>
    <dbReference type="NCBI Taxonomy" id="43348"/>
    <lineage>
        <taxon>Bacteria</taxon>
        <taxon>Bacillati</taxon>
        <taxon>Actinomycetota</taxon>
        <taxon>Actinomycetes</taxon>
        <taxon>Mycobacteriales</taxon>
        <taxon>Mycobacteriaceae</taxon>
        <taxon>Mycobacterium</taxon>
    </lineage>
</organism>
<accession>A0A7I7W4Q4</accession>
<dbReference type="OrthoDB" id="10002897at2"/>
<sequence length="98" mass="10272">MKFTPLTLAAAAAIALAPLLLIPTSPATATPSCAGPGPHNAECSDPTGSYDPNQFAPANADNCNSHWYNSCPPCKDPHFLPGFPPQQPVLPCDHSNYQ</sequence>
<evidence type="ECO:0000256" key="1">
    <source>
        <dbReference type="SAM" id="SignalP"/>
    </source>
</evidence>
<reference evidence="3 4" key="1">
    <citation type="submission" date="2016-12" db="EMBL/GenBank/DDBJ databases">
        <title>The new phylogeny of genus Mycobacterium.</title>
        <authorList>
            <person name="Tortoli E."/>
            <person name="Trovato A."/>
            <person name="Cirillo D.M."/>
        </authorList>
    </citation>
    <scope>NUCLEOTIDE SEQUENCE [LARGE SCALE GENOMIC DNA]</scope>
    <source>
        <strain evidence="3 4">DSM 44624</strain>
    </source>
</reference>
<proteinExistence type="predicted"/>
<dbReference type="EMBL" id="AP022606">
    <property type="protein sequence ID" value="BBZ12549.1"/>
    <property type="molecule type" value="Genomic_DNA"/>
</dbReference>
<name>A0A7I7W4Q4_9MYCO</name>